<protein>
    <submittedName>
        <fullName evidence="2">Uncharacterized protein</fullName>
    </submittedName>
</protein>
<proteinExistence type="predicted"/>
<keyword evidence="2" id="KW-0614">Plasmid</keyword>
<evidence type="ECO:0000256" key="1">
    <source>
        <dbReference type="SAM" id="MobiDB-lite"/>
    </source>
</evidence>
<reference evidence="2" key="1">
    <citation type="submission" date="2017-05" db="EMBL/GenBank/DDBJ databases">
        <title>Polyphasic characterization of four soil-derived phenanthrene-degrading Acidovorax strains and proposal of Acidovorax phenanthrenivorans sp. nov.</title>
        <authorList>
            <person name="Singleton D."/>
            <person name="Lee J."/>
            <person name="Dickey A.N."/>
            <person name="Stroud A."/>
            <person name="Scholl E.H."/>
            <person name="Wright F.A."/>
            <person name="Aitken M.D."/>
        </authorList>
    </citation>
    <scope>NUCLEOTIDE SEQUENCE</scope>
    <source>
        <strain evidence="2">P4</strain>
        <plasmid evidence="2">pACP4.1</plasmid>
    </source>
</reference>
<geneLocation type="plasmid" evidence="2 3">
    <name>pACP4.1</name>
</geneLocation>
<keyword evidence="3" id="KW-1185">Reference proteome</keyword>
<evidence type="ECO:0000313" key="3">
    <source>
        <dbReference type="Proteomes" id="UP000194440"/>
    </source>
</evidence>
<dbReference type="AlphaFoldDB" id="A0A240UIE9"/>
<dbReference type="KEGG" id="acis:CBP35_20080"/>
<sequence length="72" mass="7778">MTRCPWRAVGTQHLVEARARICSCSTRHHFGGGETIELQAIMSTRPDYPGAGQKTQRGSMAAGHGGAPRERS</sequence>
<name>A0A240UIE9_9BURK</name>
<dbReference type="KEGG" id="acip:CBP36_20100"/>
<evidence type="ECO:0000313" key="2">
    <source>
        <dbReference type="EMBL" id="ART61271.1"/>
    </source>
</evidence>
<feature type="region of interest" description="Disordered" evidence="1">
    <location>
        <begin position="45"/>
        <end position="72"/>
    </location>
</feature>
<accession>A0A240UIE9</accession>
<dbReference type="Proteomes" id="UP000194440">
    <property type="component" value="Plasmid pACP4.1"/>
</dbReference>
<organism evidence="2 3">
    <name type="scientific">Acidovorax carolinensis</name>
    <dbReference type="NCBI Taxonomy" id="553814"/>
    <lineage>
        <taxon>Bacteria</taxon>
        <taxon>Pseudomonadati</taxon>
        <taxon>Pseudomonadota</taxon>
        <taxon>Betaproteobacteria</taxon>
        <taxon>Burkholderiales</taxon>
        <taxon>Comamonadaceae</taxon>
        <taxon>Acidovorax</taxon>
    </lineage>
</organism>
<dbReference type="EMBL" id="CP021367">
    <property type="protein sequence ID" value="ART61271.1"/>
    <property type="molecule type" value="Genomic_DNA"/>
</dbReference>
<gene>
    <name evidence="2" type="ORF">CBP36_20100</name>
</gene>